<comment type="caution">
    <text evidence="9">The sequence shown here is derived from an EMBL/GenBank/DDBJ whole genome shotgun (WGS) entry which is preliminary data.</text>
</comment>
<evidence type="ECO:0000256" key="2">
    <source>
        <dbReference type="ARBA" id="ARBA00022723"/>
    </source>
</evidence>
<evidence type="ECO:0000256" key="4">
    <source>
        <dbReference type="ARBA" id="ARBA00022833"/>
    </source>
</evidence>
<gene>
    <name evidence="9" type="ORF">COV34_02065</name>
</gene>
<dbReference type="Gene3D" id="1.20.140.70">
    <property type="entry name" value="Oligopeptidase f, N-terminal domain"/>
    <property type="match status" value="1"/>
</dbReference>
<comment type="similarity">
    <text evidence="6">Belongs to the peptidase M3 family.</text>
</comment>
<sequence>MAKTTPKKLSYKTEWDLSLFYTSAKDPQIAKDLEKAQRDIMAFAKKYKNKDFTKDTKSLLSALQDHEKLEEQNELSKIARYFGFRRELNAKDVEAEARLNELSQIGAKLSNEVVFFTLKLGKISKAEQEKYLRDPKLKKYHYSLKTLFDNANFLLTEPEEKIMTVKYLTSRGMWTSGFERLLNKQTVKHKGKEIPLPEASGKMPTLPTKERRELYRKMADVLYSVADFAESEMNAVVTDKKINDELRGYKLPYEATVRGYENDLRTVETLRKAVQKFNKTSHKFFNIKAKLLNEKKLIYGDRAARVGKVSKKVEFSDAVKIVQEEFKKTHPRFEEIFMNMLTNGQLDVYSKEGKSGGAFCAWTHGLPTFVMLNHTDDINSLSTLAHEMGHALHAEYSKGQGVLYEDCSTASAEVASTFFEALVFDSILEKATDKEKIILLHDKLQDDIQTIFRQMACFEFEVELHNTIREKGFLPKEDIARLMNKHMKAYLGPVFDLEDKDGFFFVSWPHIRNFFYVYSYAFGQIVSAAMYAKYKEDPAFIGKVIEFLSAGGSDSPENIFKSIGIDVTKLDFFETGLKQIEKQVKELEKLTNK</sequence>
<dbReference type="GO" id="GO:0006518">
    <property type="term" value="P:peptide metabolic process"/>
    <property type="evidence" value="ECO:0007669"/>
    <property type="project" value="TreeGrafter"/>
</dbReference>
<dbReference type="InterPro" id="IPR042088">
    <property type="entry name" value="OligoPept_F_C"/>
</dbReference>
<keyword evidence="4 6" id="KW-0862">Zinc</keyword>
<keyword evidence="3 6" id="KW-0378">Hydrolase</keyword>
<comment type="cofactor">
    <cofactor evidence="6">
        <name>Zn(2+)</name>
        <dbReference type="ChEBI" id="CHEBI:29105"/>
    </cofactor>
    <text evidence="6">Binds 1 zinc ion.</text>
</comment>
<dbReference type="Proteomes" id="UP000231333">
    <property type="component" value="Unassembled WGS sequence"/>
</dbReference>
<keyword evidence="1 6" id="KW-0645">Protease</keyword>
<evidence type="ECO:0000313" key="9">
    <source>
        <dbReference type="EMBL" id="PIR38371.1"/>
    </source>
</evidence>
<evidence type="ECO:0008006" key="11">
    <source>
        <dbReference type="Google" id="ProtNLM"/>
    </source>
</evidence>
<feature type="domain" description="Oligopeptidase F N-terminal" evidence="8">
    <location>
        <begin position="120"/>
        <end position="175"/>
    </location>
</feature>
<protein>
    <recommendedName>
        <fullName evidence="11">Oligoendopeptidase F</fullName>
    </recommendedName>
</protein>
<dbReference type="Pfam" id="PF08439">
    <property type="entry name" value="Peptidase_M3_N"/>
    <property type="match status" value="1"/>
</dbReference>
<dbReference type="PANTHER" id="PTHR11804">
    <property type="entry name" value="PROTEASE M3 THIMET OLIGOPEPTIDASE-RELATED"/>
    <property type="match status" value="1"/>
</dbReference>
<evidence type="ECO:0000256" key="6">
    <source>
        <dbReference type="RuleBase" id="RU003435"/>
    </source>
</evidence>
<name>A0A2H0QVT1_9BACT</name>
<evidence type="ECO:0000259" key="8">
    <source>
        <dbReference type="Pfam" id="PF08439"/>
    </source>
</evidence>
<dbReference type="AlphaFoldDB" id="A0A2H0QVT1"/>
<dbReference type="EMBL" id="PCXL01000011">
    <property type="protein sequence ID" value="PIR38371.1"/>
    <property type="molecule type" value="Genomic_DNA"/>
</dbReference>
<dbReference type="GO" id="GO:0006508">
    <property type="term" value="P:proteolysis"/>
    <property type="evidence" value="ECO:0007669"/>
    <property type="project" value="UniProtKB-KW"/>
</dbReference>
<dbReference type="SUPFAM" id="SSF55486">
    <property type="entry name" value="Metalloproteases ('zincins'), catalytic domain"/>
    <property type="match status" value="1"/>
</dbReference>
<dbReference type="PANTHER" id="PTHR11804:SF84">
    <property type="entry name" value="SACCHAROLYSIN"/>
    <property type="match status" value="1"/>
</dbReference>
<evidence type="ECO:0000256" key="1">
    <source>
        <dbReference type="ARBA" id="ARBA00022670"/>
    </source>
</evidence>
<dbReference type="Gene3D" id="1.10.1370.20">
    <property type="entry name" value="Oligoendopeptidase f, C-terminal domain"/>
    <property type="match status" value="1"/>
</dbReference>
<evidence type="ECO:0000256" key="5">
    <source>
        <dbReference type="ARBA" id="ARBA00023049"/>
    </source>
</evidence>
<evidence type="ECO:0000313" key="10">
    <source>
        <dbReference type="Proteomes" id="UP000231333"/>
    </source>
</evidence>
<dbReference type="InterPro" id="IPR001567">
    <property type="entry name" value="Pept_M3A_M3B_dom"/>
</dbReference>
<accession>A0A2H0QVT1</accession>
<evidence type="ECO:0000256" key="3">
    <source>
        <dbReference type="ARBA" id="ARBA00022801"/>
    </source>
</evidence>
<dbReference type="GO" id="GO:0004222">
    <property type="term" value="F:metalloendopeptidase activity"/>
    <property type="evidence" value="ECO:0007669"/>
    <property type="project" value="InterPro"/>
</dbReference>
<proteinExistence type="inferred from homology"/>
<evidence type="ECO:0000259" key="7">
    <source>
        <dbReference type="Pfam" id="PF01432"/>
    </source>
</evidence>
<dbReference type="CDD" id="cd09610">
    <property type="entry name" value="M3B_PepF"/>
    <property type="match status" value="1"/>
</dbReference>
<dbReference type="Pfam" id="PF01432">
    <property type="entry name" value="Peptidase_M3"/>
    <property type="match status" value="1"/>
</dbReference>
<organism evidence="9 10">
    <name type="scientific">Candidatus Zambryskibacteria bacterium CG10_big_fil_rev_8_21_14_0_10_42_12</name>
    <dbReference type="NCBI Taxonomy" id="1975115"/>
    <lineage>
        <taxon>Bacteria</taxon>
        <taxon>Candidatus Zambryskiibacteriota</taxon>
    </lineage>
</organism>
<reference evidence="9 10" key="1">
    <citation type="submission" date="2017-09" db="EMBL/GenBank/DDBJ databases">
        <title>Depth-based differentiation of microbial function through sediment-hosted aquifers and enrichment of novel symbionts in the deep terrestrial subsurface.</title>
        <authorList>
            <person name="Probst A.J."/>
            <person name="Ladd B."/>
            <person name="Jarett J.K."/>
            <person name="Geller-Mcgrath D.E."/>
            <person name="Sieber C.M."/>
            <person name="Emerson J.B."/>
            <person name="Anantharaman K."/>
            <person name="Thomas B.C."/>
            <person name="Malmstrom R."/>
            <person name="Stieglmeier M."/>
            <person name="Klingl A."/>
            <person name="Woyke T."/>
            <person name="Ryan C.M."/>
            <person name="Banfield J.F."/>
        </authorList>
    </citation>
    <scope>NUCLEOTIDE SEQUENCE [LARGE SCALE GENOMIC DNA]</scope>
    <source>
        <strain evidence="9">CG10_big_fil_rev_8_21_14_0_10_42_12</strain>
    </source>
</reference>
<dbReference type="InterPro" id="IPR045090">
    <property type="entry name" value="Pept_M3A_M3B"/>
</dbReference>
<dbReference type="InterPro" id="IPR013647">
    <property type="entry name" value="OligopepF_N_dom"/>
</dbReference>
<keyword evidence="2 6" id="KW-0479">Metal-binding</keyword>
<feature type="domain" description="Peptidase M3A/M3B catalytic" evidence="7">
    <location>
        <begin position="211"/>
        <end position="576"/>
    </location>
</feature>
<keyword evidence="5 6" id="KW-0482">Metalloprotease</keyword>
<dbReference type="GO" id="GO:0046872">
    <property type="term" value="F:metal ion binding"/>
    <property type="evidence" value="ECO:0007669"/>
    <property type="project" value="UniProtKB-UniRule"/>
</dbReference>